<comment type="caution">
    <text evidence="1">The sequence shown here is derived from an EMBL/GenBank/DDBJ whole genome shotgun (WGS) entry which is preliminary data.</text>
</comment>
<organism evidence="1 2">
    <name type="scientific">Eiseniibacteriota bacterium</name>
    <dbReference type="NCBI Taxonomy" id="2212470"/>
    <lineage>
        <taxon>Bacteria</taxon>
        <taxon>Candidatus Eiseniibacteriota</taxon>
    </lineage>
</organism>
<proteinExistence type="predicted"/>
<accession>A0A948S0V3</accession>
<reference evidence="1" key="1">
    <citation type="submission" date="2021-05" db="EMBL/GenBank/DDBJ databases">
        <title>Energy efficiency and biological interactions define the core microbiome of deep oligotrophic groundwater.</title>
        <authorList>
            <person name="Mehrshad M."/>
            <person name="Lopez-Fernandez M."/>
            <person name="Bell E."/>
            <person name="Bernier-Latmani R."/>
            <person name="Bertilsson S."/>
            <person name="Dopson M."/>
        </authorList>
    </citation>
    <scope>NUCLEOTIDE SEQUENCE</scope>
    <source>
        <strain evidence="1">Modern_marine.mb.64</strain>
    </source>
</reference>
<protein>
    <submittedName>
        <fullName evidence="1">Uncharacterized protein</fullName>
    </submittedName>
</protein>
<evidence type="ECO:0000313" key="1">
    <source>
        <dbReference type="EMBL" id="MBU2691774.1"/>
    </source>
</evidence>
<evidence type="ECO:0000313" key="2">
    <source>
        <dbReference type="Proteomes" id="UP000777784"/>
    </source>
</evidence>
<name>A0A948S0V3_UNCEI</name>
<dbReference type="AlphaFoldDB" id="A0A948S0V3"/>
<dbReference type="Proteomes" id="UP000777784">
    <property type="component" value="Unassembled WGS sequence"/>
</dbReference>
<dbReference type="EMBL" id="JAHJDP010000076">
    <property type="protein sequence ID" value="MBU2691774.1"/>
    <property type="molecule type" value="Genomic_DNA"/>
</dbReference>
<gene>
    <name evidence="1" type="ORF">KJ970_12680</name>
</gene>
<sequence length="375" mass="42753">MLDAIYYPSYLPSKEWFKTQLLLWNRIYRIVPDPMESVFGAKKISSEWGLPEEYVQTLPVAVLDMNYLNQRKRAIIKQLKWLSTLKKDLPGNLPDWLVRVLKELDSEGFYTDAPFYLNTGKVPDWVGTKLLEYGLRRREKVDIYNNEHYVIRQDAAELLMSCLTHTMAAHRNMSPLTNREIANFSIYGNQLGVVGEAKPAGGNLKSLIAGVFEFMVPKNIDKLDFAEVVKIRDEYDDLRKGAANFIKRIADEFELERVVDEKRANELIGDATTEFKKKVEDFKRCSLRRIIKDWKTQTVATSIGMLGGYIAGGPGASVGIGIGGGVFSIINHFVGAAKSTQMEKTVRYFSVINRQIEQKEYIEGLLSYRRLVLGM</sequence>